<dbReference type="SMART" id="SM00858">
    <property type="entry name" value="SAF"/>
    <property type="match status" value="1"/>
</dbReference>
<dbReference type="CDD" id="cd11615">
    <property type="entry name" value="SAF_NeuB_like"/>
    <property type="match status" value="1"/>
</dbReference>
<dbReference type="Pfam" id="PF08666">
    <property type="entry name" value="SAF"/>
    <property type="match status" value="1"/>
</dbReference>
<name>A0A5C5XNR1_9BACT</name>
<dbReference type="Gene3D" id="3.90.1210.10">
    <property type="entry name" value="Antifreeze-like/N-acetylneuraminic acid synthase C-terminal domain"/>
    <property type="match status" value="1"/>
</dbReference>
<gene>
    <name evidence="2" type="primary">pseI</name>
    <name evidence="2" type="ORF">CA85_37230</name>
</gene>
<dbReference type="InterPro" id="IPR020030">
    <property type="entry name" value="Pseudaminic_synth_PseI"/>
</dbReference>
<sequence length="352" mass="38382">MTLPSFPIATTSIGTDQPPFVIAEMSGNHNQSLDRAIAIVDAAADAGAHAVKLQTYTADTMTLDVDRDEFKILDPESLWFGRRLHELYREAATPWDWHDAIFAHAKSRGIIAFSSPFDETAVDFLETLDAPAYKIASFELTDLPLIAKTAATGKPLVMSTGMATLAEIDQAIECAREHGCGDLVLLKCTSNYPATPESTNLRTIEHLRDSFGVQVGLSDHTGGIGAAVAAVAMGATVIEKHFTLRRADGGVDSAFSLEPNELKSLVVETERAWQALGEIRYGSAGPQQKSLIFRRSIFVTRDVEKGEVVGPDCLRIVRPGHGLTPKNWSRVCGRTTNRKLTRGEPTNWDMFV</sequence>
<dbReference type="EC" id="2.5.1.97" evidence="2"/>
<dbReference type="Pfam" id="PF03102">
    <property type="entry name" value="NeuB"/>
    <property type="match status" value="1"/>
</dbReference>
<dbReference type="NCBIfam" id="TIGR03586">
    <property type="entry name" value="PseI"/>
    <property type="match status" value="1"/>
</dbReference>
<organism evidence="2 3">
    <name type="scientific">Allorhodopirellula solitaria</name>
    <dbReference type="NCBI Taxonomy" id="2527987"/>
    <lineage>
        <taxon>Bacteria</taxon>
        <taxon>Pseudomonadati</taxon>
        <taxon>Planctomycetota</taxon>
        <taxon>Planctomycetia</taxon>
        <taxon>Pirellulales</taxon>
        <taxon>Pirellulaceae</taxon>
        <taxon>Allorhodopirellula</taxon>
    </lineage>
</organism>
<protein>
    <submittedName>
        <fullName evidence="2">Pseudaminic acid synthase</fullName>
        <ecNumber evidence="2">2.5.1.97</ecNumber>
    </submittedName>
</protein>
<dbReference type="PROSITE" id="PS50844">
    <property type="entry name" value="AFP_LIKE"/>
    <property type="match status" value="1"/>
</dbReference>
<dbReference type="Proteomes" id="UP000318053">
    <property type="component" value="Unassembled WGS sequence"/>
</dbReference>
<dbReference type="GO" id="GO:0047444">
    <property type="term" value="F:N-acylneuraminate-9-phosphate synthase activity"/>
    <property type="evidence" value="ECO:0007669"/>
    <property type="project" value="TreeGrafter"/>
</dbReference>
<evidence type="ECO:0000259" key="1">
    <source>
        <dbReference type="PROSITE" id="PS50844"/>
    </source>
</evidence>
<dbReference type="RefSeq" id="WP_146392644.1">
    <property type="nucleotide sequence ID" value="NZ_SJPK01000010.1"/>
</dbReference>
<keyword evidence="2" id="KW-0808">Transferase</keyword>
<dbReference type="SUPFAM" id="SSF51269">
    <property type="entry name" value="AFP III-like domain"/>
    <property type="match status" value="1"/>
</dbReference>
<proteinExistence type="predicted"/>
<dbReference type="PANTHER" id="PTHR42966:SF2">
    <property type="entry name" value="PSEUDAMINIC ACID SYNTHASE"/>
    <property type="match status" value="1"/>
</dbReference>
<keyword evidence="3" id="KW-1185">Reference proteome</keyword>
<dbReference type="InterPro" id="IPR051690">
    <property type="entry name" value="PseI-like"/>
</dbReference>
<dbReference type="EMBL" id="SJPK01000010">
    <property type="protein sequence ID" value="TWT64590.1"/>
    <property type="molecule type" value="Genomic_DNA"/>
</dbReference>
<dbReference type="InterPro" id="IPR057736">
    <property type="entry name" value="SAF_PseI/NeuA/NeuB"/>
</dbReference>
<dbReference type="GO" id="GO:0016051">
    <property type="term" value="P:carbohydrate biosynthetic process"/>
    <property type="evidence" value="ECO:0007669"/>
    <property type="project" value="InterPro"/>
</dbReference>
<evidence type="ECO:0000313" key="2">
    <source>
        <dbReference type="EMBL" id="TWT64590.1"/>
    </source>
</evidence>
<feature type="domain" description="AFP-like" evidence="1">
    <location>
        <begin position="296"/>
        <end position="352"/>
    </location>
</feature>
<comment type="caution">
    <text evidence="2">The sequence shown here is derived from an EMBL/GenBank/DDBJ whole genome shotgun (WGS) entry which is preliminary data.</text>
</comment>
<reference evidence="2 3" key="1">
    <citation type="submission" date="2019-02" db="EMBL/GenBank/DDBJ databases">
        <title>Deep-cultivation of Planctomycetes and their phenomic and genomic characterization uncovers novel biology.</title>
        <authorList>
            <person name="Wiegand S."/>
            <person name="Jogler M."/>
            <person name="Boedeker C."/>
            <person name="Pinto D."/>
            <person name="Vollmers J."/>
            <person name="Rivas-Marin E."/>
            <person name="Kohn T."/>
            <person name="Peeters S.H."/>
            <person name="Heuer A."/>
            <person name="Rast P."/>
            <person name="Oberbeckmann S."/>
            <person name="Bunk B."/>
            <person name="Jeske O."/>
            <person name="Meyerdierks A."/>
            <person name="Storesund J.E."/>
            <person name="Kallscheuer N."/>
            <person name="Luecker S."/>
            <person name="Lage O.M."/>
            <person name="Pohl T."/>
            <person name="Merkel B.J."/>
            <person name="Hornburger P."/>
            <person name="Mueller R.-W."/>
            <person name="Bruemmer F."/>
            <person name="Labrenz M."/>
            <person name="Spormann A.M."/>
            <person name="Op Den Camp H."/>
            <person name="Overmann J."/>
            <person name="Amann R."/>
            <person name="Jetten M.S.M."/>
            <person name="Mascher T."/>
            <person name="Medema M.H."/>
            <person name="Devos D.P."/>
            <person name="Kaster A.-K."/>
            <person name="Ovreas L."/>
            <person name="Rohde M."/>
            <person name="Galperin M.Y."/>
            <person name="Jogler C."/>
        </authorList>
    </citation>
    <scope>NUCLEOTIDE SEQUENCE [LARGE SCALE GENOMIC DNA]</scope>
    <source>
        <strain evidence="2 3">CA85</strain>
    </source>
</reference>
<dbReference type="AlphaFoldDB" id="A0A5C5XNR1"/>
<dbReference type="InterPro" id="IPR036732">
    <property type="entry name" value="AFP_Neu5c_C_sf"/>
</dbReference>
<dbReference type="InterPro" id="IPR013785">
    <property type="entry name" value="Aldolase_TIM"/>
</dbReference>
<dbReference type="InterPro" id="IPR006190">
    <property type="entry name" value="SAF_AFP_Neu5Ac"/>
</dbReference>
<dbReference type="PANTHER" id="PTHR42966">
    <property type="entry name" value="N-ACETYLNEURAMINATE SYNTHASE"/>
    <property type="match status" value="1"/>
</dbReference>
<dbReference type="OrthoDB" id="9814210at2"/>
<dbReference type="InterPro" id="IPR013974">
    <property type="entry name" value="SAF"/>
</dbReference>
<dbReference type="InterPro" id="IPR013132">
    <property type="entry name" value="PseI/NeuA/B-like_N"/>
</dbReference>
<accession>A0A5C5XNR1</accession>
<dbReference type="SUPFAM" id="SSF51569">
    <property type="entry name" value="Aldolase"/>
    <property type="match status" value="1"/>
</dbReference>
<evidence type="ECO:0000313" key="3">
    <source>
        <dbReference type="Proteomes" id="UP000318053"/>
    </source>
</evidence>
<dbReference type="Gene3D" id="3.20.20.70">
    <property type="entry name" value="Aldolase class I"/>
    <property type="match status" value="1"/>
</dbReference>